<feature type="region of interest" description="Disordered" evidence="1">
    <location>
        <begin position="80"/>
        <end position="158"/>
    </location>
</feature>
<evidence type="ECO:0000313" key="2">
    <source>
        <dbReference type="EMBL" id="RPA70771.1"/>
    </source>
</evidence>
<name>A0A3N4HE99_ASCIM</name>
<keyword evidence="3" id="KW-1185">Reference proteome</keyword>
<dbReference type="Proteomes" id="UP000275078">
    <property type="component" value="Unassembled WGS sequence"/>
</dbReference>
<feature type="region of interest" description="Disordered" evidence="1">
    <location>
        <begin position="403"/>
        <end position="463"/>
    </location>
</feature>
<dbReference type="AlphaFoldDB" id="A0A3N4HE99"/>
<feature type="compositionally biased region" description="Polar residues" evidence="1">
    <location>
        <begin position="403"/>
        <end position="416"/>
    </location>
</feature>
<evidence type="ECO:0000256" key="1">
    <source>
        <dbReference type="SAM" id="MobiDB-lite"/>
    </source>
</evidence>
<feature type="region of interest" description="Disordered" evidence="1">
    <location>
        <begin position="1"/>
        <end position="64"/>
    </location>
</feature>
<evidence type="ECO:0000313" key="3">
    <source>
        <dbReference type="Proteomes" id="UP000275078"/>
    </source>
</evidence>
<reference evidence="2 3" key="1">
    <citation type="journal article" date="2018" name="Nat. Ecol. Evol.">
        <title>Pezizomycetes genomes reveal the molecular basis of ectomycorrhizal truffle lifestyle.</title>
        <authorList>
            <person name="Murat C."/>
            <person name="Payen T."/>
            <person name="Noel B."/>
            <person name="Kuo A."/>
            <person name="Morin E."/>
            <person name="Chen J."/>
            <person name="Kohler A."/>
            <person name="Krizsan K."/>
            <person name="Balestrini R."/>
            <person name="Da Silva C."/>
            <person name="Montanini B."/>
            <person name="Hainaut M."/>
            <person name="Levati E."/>
            <person name="Barry K.W."/>
            <person name="Belfiori B."/>
            <person name="Cichocki N."/>
            <person name="Clum A."/>
            <person name="Dockter R.B."/>
            <person name="Fauchery L."/>
            <person name="Guy J."/>
            <person name="Iotti M."/>
            <person name="Le Tacon F."/>
            <person name="Lindquist E.A."/>
            <person name="Lipzen A."/>
            <person name="Malagnac F."/>
            <person name="Mello A."/>
            <person name="Molinier V."/>
            <person name="Miyauchi S."/>
            <person name="Poulain J."/>
            <person name="Riccioni C."/>
            <person name="Rubini A."/>
            <person name="Sitrit Y."/>
            <person name="Splivallo R."/>
            <person name="Traeger S."/>
            <person name="Wang M."/>
            <person name="Zifcakova L."/>
            <person name="Wipf D."/>
            <person name="Zambonelli A."/>
            <person name="Paolocci F."/>
            <person name="Nowrousian M."/>
            <person name="Ottonello S."/>
            <person name="Baldrian P."/>
            <person name="Spatafora J.W."/>
            <person name="Henrissat B."/>
            <person name="Nagy L.G."/>
            <person name="Aury J.M."/>
            <person name="Wincker P."/>
            <person name="Grigoriev I.V."/>
            <person name="Bonfante P."/>
            <person name="Martin F.M."/>
        </authorList>
    </citation>
    <scope>NUCLEOTIDE SEQUENCE [LARGE SCALE GENOMIC DNA]</scope>
    <source>
        <strain evidence="2 3">RN42</strain>
    </source>
</reference>
<feature type="compositionally biased region" description="Basic residues" evidence="1">
    <location>
        <begin position="45"/>
        <end position="54"/>
    </location>
</feature>
<feature type="compositionally biased region" description="Basic and acidic residues" evidence="1">
    <location>
        <begin position="55"/>
        <end position="64"/>
    </location>
</feature>
<proteinExistence type="predicted"/>
<dbReference type="OrthoDB" id="4364194at2759"/>
<dbReference type="EMBL" id="ML120080">
    <property type="protein sequence ID" value="RPA70771.1"/>
    <property type="molecule type" value="Genomic_DNA"/>
</dbReference>
<organism evidence="2 3">
    <name type="scientific">Ascobolus immersus RN42</name>
    <dbReference type="NCBI Taxonomy" id="1160509"/>
    <lineage>
        <taxon>Eukaryota</taxon>
        <taxon>Fungi</taxon>
        <taxon>Dikarya</taxon>
        <taxon>Ascomycota</taxon>
        <taxon>Pezizomycotina</taxon>
        <taxon>Pezizomycetes</taxon>
        <taxon>Pezizales</taxon>
        <taxon>Ascobolaceae</taxon>
        <taxon>Ascobolus</taxon>
    </lineage>
</organism>
<accession>A0A3N4HE99</accession>
<protein>
    <submittedName>
        <fullName evidence="2">Uncharacterized protein</fullName>
    </submittedName>
</protein>
<gene>
    <name evidence="2" type="ORF">BJ508DRAFT_336818</name>
</gene>
<feature type="region of interest" description="Disordered" evidence="1">
    <location>
        <begin position="284"/>
        <end position="389"/>
    </location>
</feature>
<feature type="compositionally biased region" description="Polar residues" evidence="1">
    <location>
        <begin position="813"/>
        <end position="827"/>
    </location>
</feature>
<feature type="compositionally biased region" description="Basic and acidic residues" evidence="1">
    <location>
        <begin position="98"/>
        <end position="115"/>
    </location>
</feature>
<feature type="compositionally biased region" description="Polar residues" evidence="1">
    <location>
        <begin position="318"/>
        <end position="327"/>
    </location>
</feature>
<sequence>MPHDPSRYQRHHEGEPIKPNNKEASRDTDRSETPSHQDPAATRGRGNHRGGRRGGGRDRYLREKDARKFAGELFGTYLTHSGFKGARPQFQNPPRQVSRAEARRQREEEEPKEVPAVRSRSRSPVKERPHTPRRSDRVVRRTSPPTPRHRSTTKSAPVIDKAARILALQQELAALVEASKSVDPDGDSIITGTEPVIPTNSKRYTVKSAACLVIRQRSNPTNKYNIDPNLLQFANTILESQGTNSSAKRTAFKAATKSFSTRKLTVQNIIQIQTFLRLRQQEAATSADLPSSPLSSVPDSLSSIEHTPEAAVTPPFNNPNSDTTSEAEATPRPFPSEVEATLPIPSTPVRRVSLTVPATPLRPRSRSPTDLPTHRSLPTPFQVSPSSSPFLFEESEATIRPSYTDQSFSFGPLNNNELDRPDSDTDGEFDPDTTAFIPKPLGSDSEESQPSTPRPYREQGWIPVRESSIDDITLAEPRGDPQELLLPTDQLNLSDTQASPPDVINLRRSPGTTGAADTRIHLSIDRFLTARPKTTVPQTLGLSPALSRFSVHFNKPLTSKMAPTDDITPDMAALFEKFLMQKGLAAVTTAATTKEADTTKTMDYVTKEALKPEVLGVFDPAFRPDPKDAWLYKGPPVVSDSLTWDSRLDRLYDLTDAATAGALQETYNRGAAMDWWLYQVAETDKVEMRKGADRGKLYREALRLRFGVSAAEAQNRLSTCIYGLKEVQNGDSVQEFFNNRYRLVKMTGVSDETKILALIWNGIQPPLRNGFGAPGAHEDAGAFIERLKQLEDTWRMTAQQVPLVDEGQGSRWHPTSGNPTDNWSQPSHRGIEAYQSEYYPSSPSQQYHGHNYDSNDIHDSYFYDFGLPYL</sequence>
<feature type="compositionally biased region" description="Low complexity" evidence="1">
    <location>
        <begin position="284"/>
        <end position="303"/>
    </location>
</feature>
<feature type="region of interest" description="Disordered" evidence="1">
    <location>
        <begin position="805"/>
        <end position="827"/>
    </location>
</feature>
<feature type="compositionally biased region" description="Basic and acidic residues" evidence="1">
    <location>
        <begin position="1"/>
        <end position="35"/>
    </location>
</feature>
<feature type="compositionally biased region" description="Basic and acidic residues" evidence="1">
    <location>
        <begin position="124"/>
        <end position="139"/>
    </location>
</feature>
<dbReference type="STRING" id="1160509.A0A3N4HE99"/>
<feature type="region of interest" description="Disordered" evidence="1">
    <location>
        <begin position="492"/>
        <end position="512"/>
    </location>
</feature>